<sequence>MRGRLDWRVRVTAFVLSIAPRNGSEPDFTTARRPFATCHRASSQCRGSECAGCPLYASEKANPLTPNAALSVQQAERKRDGALLSTRGIDMKRTVIAAVFLTFAGLQAAQAQDSVGNFLTGGAKVDEVELGGEVHDLPKPDIVLVRDFAAPTSTVTMDTSLAAKLRRRRMHLFGTSDDLTPVRLVQSVQTAFTQGLSDELKKVQIPTGKAGASAGASARSSLVVDGEFIAIDEGNESKRIMVGLGRGATAVRMHVTVSSVSSGRSTAVLAFDVSSASGKSPGALLIMGSGSLAAGAAKKAVGNTRSTAEHDASRMGKLVALQIEASMDGQQRIASR</sequence>
<proteinExistence type="predicted"/>
<comment type="caution">
    <text evidence="1">The sequence shown here is derived from an EMBL/GenBank/DDBJ whole genome shotgun (WGS) entry which is preliminary data.</text>
</comment>
<protein>
    <submittedName>
        <fullName evidence="1">Uncharacterized protein</fullName>
    </submittedName>
</protein>
<dbReference type="OrthoDB" id="111773at2"/>
<dbReference type="EMBL" id="MTHB01000027">
    <property type="protein sequence ID" value="OXC79991.1"/>
    <property type="molecule type" value="Genomic_DNA"/>
</dbReference>
<name>A0A226X966_CABSO</name>
<dbReference type="Pfam" id="PF14366">
    <property type="entry name" value="DUF4410"/>
    <property type="match status" value="1"/>
</dbReference>
<evidence type="ECO:0000313" key="1">
    <source>
        <dbReference type="EMBL" id="OXC79991.1"/>
    </source>
</evidence>
<evidence type="ECO:0000313" key="2">
    <source>
        <dbReference type="Proteomes" id="UP000214720"/>
    </source>
</evidence>
<dbReference type="Proteomes" id="UP000214720">
    <property type="component" value="Unassembled WGS sequence"/>
</dbReference>
<accession>A0A226X966</accession>
<organism evidence="1 2">
    <name type="scientific">Caballeronia sordidicola</name>
    <name type="common">Burkholderia sordidicola</name>
    <dbReference type="NCBI Taxonomy" id="196367"/>
    <lineage>
        <taxon>Bacteria</taxon>
        <taxon>Pseudomonadati</taxon>
        <taxon>Pseudomonadota</taxon>
        <taxon>Betaproteobacteria</taxon>
        <taxon>Burkholderiales</taxon>
        <taxon>Burkholderiaceae</taxon>
        <taxon>Caballeronia</taxon>
    </lineage>
</organism>
<dbReference type="InterPro" id="IPR025522">
    <property type="entry name" value="DUF4410"/>
</dbReference>
<reference evidence="2" key="1">
    <citation type="submission" date="2017-01" db="EMBL/GenBank/DDBJ databases">
        <title>Genome Analysis of Deinococcus marmoris KOPRI26562.</title>
        <authorList>
            <person name="Kim J.H."/>
            <person name="Oh H.-M."/>
        </authorList>
    </citation>
    <scope>NUCLEOTIDE SEQUENCE [LARGE SCALE GENOMIC DNA]</scope>
    <source>
        <strain evidence="2">PAMC 26633</strain>
    </source>
</reference>
<dbReference type="AlphaFoldDB" id="A0A226X966"/>
<gene>
    <name evidence="1" type="ORF">BSU04_04165</name>
</gene>